<feature type="chain" id="PRO_5001584195" description="Terpene cyclase/mutase family protein" evidence="1">
    <location>
        <begin position="35"/>
        <end position="330"/>
    </location>
</feature>
<proteinExistence type="predicted"/>
<feature type="signal peptide" evidence="1">
    <location>
        <begin position="1"/>
        <end position="34"/>
    </location>
</feature>
<evidence type="ECO:0000313" key="3">
    <source>
        <dbReference type="Proteomes" id="UP000067708"/>
    </source>
</evidence>
<sequence>MFGPKSPRKTLGKLAILTSLALSISTAAITPATAAENYSSTVSFLAKSFVNGRALEGFTAGTMEYGFTLDAMMQLKAGGRSLVQQLPAVNYMLGTRSQPLGTASNGYLFNKDAALSLNVGRAGKFLFTSEVIDVPNNSIRYEVFKRLAARINSKTGEITGVTSGAIDYAWVALGLNSYQEHTLANKVVQKMLTLQNTDGGFGEVDPLVSTPDSTGLALQAINLRQDFGTTAQDKKRADAEKKAVAYLISTSVDKNHWNAYGEASVNSTAYAAMGLKAAGKKISAYSLWLKNQLAPKGGFMTSWSAGAGDKFATAQAIAPLLGKSYLDLLP</sequence>
<accession>A0A060JCZ3</accession>
<keyword evidence="3" id="KW-1185">Reference proteome</keyword>
<protein>
    <recommendedName>
        <fullName evidence="4">Terpene cyclase/mutase family protein</fullName>
    </recommendedName>
</protein>
<gene>
    <name evidence="2" type="ORF">Rhola_00009190</name>
</gene>
<dbReference type="SUPFAM" id="SSF48239">
    <property type="entry name" value="Terpenoid cyclases/Protein prenyltransferases"/>
    <property type="match status" value="1"/>
</dbReference>
<evidence type="ECO:0000313" key="2">
    <source>
        <dbReference type="EMBL" id="AIC47721.1"/>
    </source>
</evidence>
<evidence type="ECO:0000256" key="1">
    <source>
        <dbReference type="SAM" id="SignalP"/>
    </source>
</evidence>
<dbReference type="HOGENOM" id="CLU_841668_0_0_11"/>
<reference evidence="2 3" key="1">
    <citation type="journal article" date="2014" name="Int. J. Syst. Evol. Microbiol.">
        <title>Rhodoluna lacicola gen. nov., sp. nov., a planktonic freshwater bacterium with stream-lined genome.</title>
        <authorList>
            <person name="Hahn M."/>
            <person name="Schmidt J."/>
            <person name="Taipale S.J."/>
            <person name="Doolittle W.F."/>
            <person name="Koll U."/>
        </authorList>
    </citation>
    <scope>NUCLEOTIDE SEQUENCE [LARGE SCALE GENOMIC DNA]</scope>
    <source>
        <strain evidence="2 3">MWH-Ta8</strain>
    </source>
</reference>
<dbReference type="RefSeq" id="WP_038502694.1">
    <property type="nucleotide sequence ID" value="NZ_CP007490.1"/>
</dbReference>
<dbReference type="AlphaFoldDB" id="A0A060JCZ3"/>
<dbReference type="Gene3D" id="1.50.10.20">
    <property type="match status" value="1"/>
</dbReference>
<dbReference type="InterPro" id="IPR008930">
    <property type="entry name" value="Terpenoid_cyclase/PrenylTrfase"/>
</dbReference>
<keyword evidence="1" id="KW-0732">Signal</keyword>
<organism evidence="2 3">
    <name type="scientific">Rhodoluna lacicola</name>
    <dbReference type="NCBI Taxonomy" id="529884"/>
    <lineage>
        <taxon>Bacteria</taxon>
        <taxon>Bacillati</taxon>
        <taxon>Actinomycetota</taxon>
        <taxon>Actinomycetes</taxon>
        <taxon>Micrococcales</taxon>
        <taxon>Microbacteriaceae</taxon>
        <taxon>Luna cluster</taxon>
        <taxon>Luna-1 subcluster</taxon>
        <taxon>Rhodoluna</taxon>
    </lineage>
</organism>
<dbReference type="PATRIC" id="fig|529884.3.peg.882"/>
<name>A0A060JCZ3_9MICO</name>
<dbReference type="KEGG" id="rla:Rhola_00009190"/>
<dbReference type="STRING" id="529884.Rhola_00009190"/>
<dbReference type="Proteomes" id="UP000067708">
    <property type="component" value="Chromosome"/>
</dbReference>
<dbReference type="OrthoDB" id="9802896at2"/>
<dbReference type="EMBL" id="CP007490">
    <property type="protein sequence ID" value="AIC47721.1"/>
    <property type="molecule type" value="Genomic_DNA"/>
</dbReference>
<evidence type="ECO:0008006" key="4">
    <source>
        <dbReference type="Google" id="ProtNLM"/>
    </source>
</evidence>